<evidence type="ECO:0000256" key="1">
    <source>
        <dbReference type="ARBA" id="ARBA00000185"/>
    </source>
</evidence>
<evidence type="ECO:0000256" key="5">
    <source>
        <dbReference type="ARBA" id="ARBA00022840"/>
    </source>
</evidence>
<evidence type="ECO:0000256" key="2">
    <source>
        <dbReference type="ARBA" id="ARBA00001946"/>
    </source>
</evidence>
<protein>
    <recommendedName>
        <fullName evidence="3">DNA topoisomerase (ATP-hydrolyzing)</fullName>
        <ecNumber evidence="3">5.6.2.2</ecNumber>
    </recommendedName>
</protein>
<keyword evidence="7 9" id="KW-0238">DNA-binding</keyword>
<evidence type="ECO:0000259" key="10">
    <source>
        <dbReference type="PROSITE" id="PS52040"/>
    </source>
</evidence>
<feature type="non-terminal residue" evidence="11">
    <location>
        <position position="101"/>
    </location>
</feature>
<keyword evidence="12" id="KW-1185">Reference proteome</keyword>
<dbReference type="PROSITE" id="PS52040">
    <property type="entry name" value="TOPO_IIA"/>
    <property type="match status" value="1"/>
</dbReference>
<dbReference type="InterPro" id="IPR013758">
    <property type="entry name" value="Topo_IIA_A/C_ab"/>
</dbReference>
<comment type="caution">
    <text evidence="11">The sequence shown here is derived from an EMBL/GenBank/DDBJ whole genome shotgun (WGS) entry which is preliminary data.</text>
</comment>
<dbReference type="GO" id="GO:0000712">
    <property type="term" value="P:resolution of meiotic recombination intermediates"/>
    <property type="evidence" value="ECO:0007669"/>
    <property type="project" value="TreeGrafter"/>
</dbReference>
<proteinExistence type="predicted"/>
<dbReference type="GO" id="GO:0005524">
    <property type="term" value="F:ATP binding"/>
    <property type="evidence" value="ECO:0007669"/>
    <property type="project" value="UniProtKB-KW"/>
</dbReference>
<evidence type="ECO:0000256" key="3">
    <source>
        <dbReference type="ARBA" id="ARBA00012895"/>
    </source>
</evidence>
<feature type="active site" description="O-(5'-phospho-DNA)-tyrosine intermediate" evidence="9">
    <location>
        <position position="52"/>
    </location>
</feature>
<dbReference type="GO" id="GO:0000819">
    <property type="term" value="P:sister chromatid segregation"/>
    <property type="evidence" value="ECO:0007669"/>
    <property type="project" value="TreeGrafter"/>
</dbReference>
<evidence type="ECO:0000313" key="11">
    <source>
        <dbReference type="EMBL" id="RJE16769.1"/>
    </source>
</evidence>
<evidence type="ECO:0000256" key="9">
    <source>
        <dbReference type="PROSITE-ProRule" id="PRU01384"/>
    </source>
</evidence>
<comment type="cofactor">
    <cofactor evidence="2">
        <name>Mg(2+)</name>
        <dbReference type="ChEBI" id="CHEBI:18420"/>
    </cofactor>
</comment>
<feature type="domain" description="Topo IIA-type catalytic" evidence="10">
    <location>
        <begin position="1"/>
        <end position="101"/>
    </location>
</feature>
<dbReference type="InterPro" id="IPR013760">
    <property type="entry name" value="Topo_IIA-like_dom_sf"/>
</dbReference>
<dbReference type="EC" id="5.6.2.2" evidence="3"/>
<dbReference type="Pfam" id="PF00521">
    <property type="entry name" value="DNA_topoisoIV"/>
    <property type="match status" value="1"/>
</dbReference>
<evidence type="ECO:0000256" key="8">
    <source>
        <dbReference type="ARBA" id="ARBA00023235"/>
    </source>
</evidence>
<comment type="catalytic activity">
    <reaction evidence="1 9">
        <text>ATP-dependent breakage, passage and rejoining of double-stranded DNA.</text>
        <dbReference type="EC" id="5.6.2.2"/>
    </reaction>
</comment>
<dbReference type="STRING" id="2070753.A0A3A2Z0Z8"/>
<evidence type="ECO:0000256" key="4">
    <source>
        <dbReference type="ARBA" id="ARBA00022741"/>
    </source>
</evidence>
<keyword evidence="8 9" id="KW-0413">Isomerase</keyword>
<evidence type="ECO:0000256" key="6">
    <source>
        <dbReference type="ARBA" id="ARBA00023029"/>
    </source>
</evidence>
<organism evidence="11 12">
    <name type="scientific">Aspergillus sclerotialis</name>
    <dbReference type="NCBI Taxonomy" id="2070753"/>
    <lineage>
        <taxon>Eukaryota</taxon>
        <taxon>Fungi</taxon>
        <taxon>Dikarya</taxon>
        <taxon>Ascomycota</taxon>
        <taxon>Pezizomycotina</taxon>
        <taxon>Eurotiomycetes</taxon>
        <taxon>Eurotiomycetidae</taxon>
        <taxon>Eurotiales</taxon>
        <taxon>Aspergillaceae</taxon>
        <taxon>Aspergillus</taxon>
        <taxon>Aspergillus subgen. Polypaecilum</taxon>
    </lineage>
</organism>
<accession>A0A3A2Z0Z8</accession>
<dbReference type="InterPro" id="IPR002205">
    <property type="entry name" value="Topo_IIA_dom_A"/>
</dbReference>
<evidence type="ECO:0000256" key="7">
    <source>
        <dbReference type="ARBA" id="ARBA00023125"/>
    </source>
</evidence>
<dbReference type="InterPro" id="IPR050634">
    <property type="entry name" value="DNA_Topoisomerase_II"/>
</dbReference>
<keyword evidence="6 9" id="KW-0799">Topoisomerase</keyword>
<dbReference type="OrthoDB" id="276498at2759"/>
<dbReference type="Gene3D" id="3.90.199.10">
    <property type="entry name" value="Topoisomerase II, domain 5"/>
    <property type="match status" value="1"/>
</dbReference>
<dbReference type="PANTHER" id="PTHR10169:SF38">
    <property type="entry name" value="DNA TOPOISOMERASE 2"/>
    <property type="match status" value="1"/>
</dbReference>
<keyword evidence="5" id="KW-0067">ATP-binding</keyword>
<dbReference type="GO" id="GO:0003677">
    <property type="term" value="F:DNA binding"/>
    <property type="evidence" value="ECO:0007669"/>
    <property type="project" value="UniProtKB-UniRule"/>
</dbReference>
<dbReference type="Proteomes" id="UP000266188">
    <property type="component" value="Unassembled WGS sequence"/>
</dbReference>
<dbReference type="EMBL" id="MVGC01002791">
    <property type="protein sequence ID" value="RJE16769.1"/>
    <property type="molecule type" value="Genomic_DNA"/>
</dbReference>
<gene>
    <name evidence="11" type="ORF">PHISCL_10894</name>
</gene>
<dbReference type="GO" id="GO:0005634">
    <property type="term" value="C:nucleus"/>
    <property type="evidence" value="ECO:0007669"/>
    <property type="project" value="TreeGrafter"/>
</dbReference>
<dbReference type="GO" id="GO:0003918">
    <property type="term" value="F:DNA topoisomerase type II (double strand cut, ATP-hydrolyzing) activity"/>
    <property type="evidence" value="ECO:0007669"/>
    <property type="project" value="UniProtKB-EC"/>
</dbReference>
<evidence type="ECO:0000313" key="12">
    <source>
        <dbReference type="Proteomes" id="UP000266188"/>
    </source>
</evidence>
<keyword evidence="4" id="KW-0547">Nucleotide-binding</keyword>
<dbReference type="PANTHER" id="PTHR10169">
    <property type="entry name" value="DNA TOPOISOMERASE/GYRASE"/>
    <property type="match status" value="1"/>
</dbReference>
<dbReference type="GO" id="GO:0006265">
    <property type="term" value="P:DNA topological change"/>
    <property type="evidence" value="ECO:0007669"/>
    <property type="project" value="UniProtKB-UniRule"/>
</dbReference>
<name>A0A3A2Z0Z8_9EURO</name>
<reference evidence="12" key="1">
    <citation type="submission" date="2017-02" db="EMBL/GenBank/DDBJ databases">
        <authorList>
            <person name="Tafer H."/>
            <person name="Lopandic K."/>
        </authorList>
    </citation>
    <scope>NUCLEOTIDE SEQUENCE [LARGE SCALE GENOMIC DNA]</scope>
    <source>
        <strain evidence="12">CBS 366.77</strain>
    </source>
</reference>
<sequence>MTAYQHGDVSLQQTIVGLAQTFVGSNNVNCLEPSGNFGSRLQGGSDCASARYIYTRLSPFARRVSHSADEPLLTYLEDDGAKIEPDVYMPVVPMVLVNGAD</sequence>
<dbReference type="SUPFAM" id="SSF56719">
    <property type="entry name" value="Type II DNA topoisomerase"/>
    <property type="match status" value="1"/>
</dbReference>
<dbReference type="AlphaFoldDB" id="A0A3A2Z0Z8"/>